<accession>A0A3N0CAX9</accession>
<keyword evidence="1" id="KW-0812">Transmembrane</keyword>
<keyword evidence="2" id="KW-0732">Signal</keyword>
<dbReference type="EMBL" id="RJSE01000009">
    <property type="protein sequence ID" value="RNL60371.1"/>
    <property type="molecule type" value="Genomic_DNA"/>
</dbReference>
<organism evidence="4 5">
    <name type="scientific">Nocardioides marmoriginsengisoli</name>
    <dbReference type="NCBI Taxonomy" id="661483"/>
    <lineage>
        <taxon>Bacteria</taxon>
        <taxon>Bacillati</taxon>
        <taxon>Actinomycetota</taxon>
        <taxon>Actinomycetes</taxon>
        <taxon>Propionibacteriales</taxon>
        <taxon>Nocardioidaceae</taxon>
        <taxon>Nocardioides</taxon>
    </lineage>
</organism>
<comment type="caution">
    <text evidence="4">The sequence shown here is derived from an EMBL/GenBank/DDBJ whole genome shotgun (WGS) entry which is preliminary data.</text>
</comment>
<proteinExistence type="predicted"/>
<evidence type="ECO:0000313" key="4">
    <source>
        <dbReference type="EMBL" id="RNL60371.1"/>
    </source>
</evidence>
<sequence length="423" mass="41994">MAAALPATGLVSSATAAPGNPGTPSAPTVVFSEGFGTGLASGELSKLADYAGGKYTADPAWLSAAAGNGLVIDGTTTDADQVTAGYTAATGAGVTSPTKGGELRELATILGALNGTSPDTANHAVTAYTDANPGANLVEFQTKNLLPLNADGRFLTISANVAVSNCVRASAPLLKFYLVDAGTENVVNNTALNPCTGAPSDAPRAVTLTGGNAVLFDADQVGIALRNENGSGGGNDHAYDDVKVLDVTPQLDKDFVATGDEQPGDPVDLVFTVTNTSELGGKSGWSFTDKLSPGLEVAGDATSTCAAGDVTAVVGATSIKVENGDLASGEASCTITVPVTADAEGTYKNGPENITSRGLDKPAVTEVVFTAPATPGSPEPVLPETGAPAAGNGDLWMTAGGAGLAVLGLTTVAIASRRKRTAL</sequence>
<keyword evidence="1" id="KW-1133">Transmembrane helix</keyword>
<dbReference type="Pfam" id="PF25564">
    <property type="entry name" value="DUF7933"/>
    <property type="match status" value="1"/>
</dbReference>
<feature type="signal peptide" evidence="2">
    <location>
        <begin position="1"/>
        <end position="16"/>
    </location>
</feature>
<dbReference type="InterPro" id="IPR057693">
    <property type="entry name" value="DUF7933"/>
</dbReference>
<feature type="domain" description="DUF7933" evidence="3">
    <location>
        <begin position="249"/>
        <end position="357"/>
    </location>
</feature>
<gene>
    <name evidence="4" type="ORF">EFK50_18675</name>
</gene>
<dbReference type="AlphaFoldDB" id="A0A3N0CAX9"/>
<keyword evidence="5" id="KW-1185">Reference proteome</keyword>
<reference evidence="4 5" key="1">
    <citation type="submission" date="2018-11" db="EMBL/GenBank/DDBJ databases">
        <authorList>
            <person name="Li F."/>
        </authorList>
    </citation>
    <scope>NUCLEOTIDE SEQUENCE [LARGE SCALE GENOMIC DNA]</scope>
    <source>
        <strain evidence="4 5">Gsoil 097</strain>
    </source>
</reference>
<evidence type="ECO:0000313" key="5">
    <source>
        <dbReference type="Proteomes" id="UP000267128"/>
    </source>
</evidence>
<feature type="chain" id="PRO_5018052804" description="DUF7933 domain-containing protein" evidence="2">
    <location>
        <begin position="17"/>
        <end position="423"/>
    </location>
</feature>
<name>A0A3N0CAX9_9ACTN</name>
<evidence type="ECO:0000256" key="2">
    <source>
        <dbReference type="SAM" id="SignalP"/>
    </source>
</evidence>
<dbReference type="Proteomes" id="UP000267128">
    <property type="component" value="Unassembled WGS sequence"/>
</dbReference>
<feature type="transmembrane region" description="Helical" evidence="1">
    <location>
        <begin position="395"/>
        <end position="415"/>
    </location>
</feature>
<evidence type="ECO:0000259" key="3">
    <source>
        <dbReference type="Pfam" id="PF25564"/>
    </source>
</evidence>
<evidence type="ECO:0000256" key="1">
    <source>
        <dbReference type="SAM" id="Phobius"/>
    </source>
</evidence>
<protein>
    <recommendedName>
        <fullName evidence="3">DUF7933 domain-containing protein</fullName>
    </recommendedName>
</protein>
<keyword evidence="1" id="KW-0472">Membrane</keyword>